<organism evidence="2 3">
    <name type="scientific">Streptomyces cinnamoneus</name>
    <name type="common">Streptoverticillium cinnamoneum</name>
    <dbReference type="NCBI Taxonomy" id="53446"/>
    <lineage>
        <taxon>Bacteria</taxon>
        <taxon>Bacillati</taxon>
        <taxon>Actinomycetota</taxon>
        <taxon>Actinomycetes</taxon>
        <taxon>Kitasatosporales</taxon>
        <taxon>Streptomycetaceae</taxon>
        <taxon>Streptomyces</taxon>
        <taxon>Streptomyces cinnamoneus group</taxon>
    </lineage>
</organism>
<evidence type="ECO:0000256" key="1">
    <source>
        <dbReference type="SAM" id="MobiDB-lite"/>
    </source>
</evidence>
<keyword evidence="3" id="KW-1185">Reference proteome</keyword>
<gene>
    <name evidence="2" type="ORF">BLA24_26475</name>
</gene>
<feature type="region of interest" description="Disordered" evidence="1">
    <location>
        <begin position="41"/>
        <end position="128"/>
    </location>
</feature>
<feature type="compositionally biased region" description="Basic and acidic residues" evidence="1">
    <location>
        <begin position="41"/>
        <end position="54"/>
    </location>
</feature>
<dbReference type="EMBL" id="NHZO01000154">
    <property type="protein sequence ID" value="PHQ49573.1"/>
    <property type="molecule type" value="Genomic_DNA"/>
</dbReference>
<protein>
    <submittedName>
        <fullName evidence="2">Uncharacterized protein</fullName>
    </submittedName>
</protein>
<reference evidence="2 3" key="1">
    <citation type="journal article" date="2017" name="Biochemistry">
        <title>Identification of the Biosynthetic Pathway for the Antibiotic Bicyclomycin.</title>
        <authorList>
            <person name="Patteson J."/>
            <person name="Cai W."/>
            <person name="Johnson R.A."/>
            <person name="Santa Maria K."/>
            <person name="Li B."/>
        </authorList>
    </citation>
    <scope>NUCLEOTIDE SEQUENCE [LARGE SCALE GENOMIC DNA]</scope>
    <source>
        <strain evidence="2 3">ATCC 21532</strain>
    </source>
</reference>
<sequence>MLRGARPSDPAAWRVQPGGFGLAASTGRLIARMLGAVARHEAEHKAERKAERQQRPRRQATEAGRVGSAERFSPGIGGIEIRTHGRRSVGVDQVMPRSRHGRAGRPGVQSWAGATPTGQLTPVPPIPQ</sequence>
<name>A0A2G1XEB2_STRCJ</name>
<dbReference type="Proteomes" id="UP000222531">
    <property type="component" value="Unassembled WGS sequence"/>
</dbReference>
<accession>A0A2G1XEB2</accession>
<comment type="caution">
    <text evidence="2">The sequence shown here is derived from an EMBL/GenBank/DDBJ whole genome shotgun (WGS) entry which is preliminary data.</text>
</comment>
<evidence type="ECO:0000313" key="3">
    <source>
        <dbReference type="Proteomes" id="UP000222531"/>
    </source>
</evidence>
<dbReference type="AlphaFoldDB" id="A0A2G1XEB2"/>
<evidence type="ECO:0000313" key="2">
    <source>
        <dbReference type="EMBL" id="PHQ49573.1"/>
    </source>
</evidence>
<proteinExistence type="predicted"/>